<accession>A0A0H5QII7</accession>
<name>A0A0H5QII7_9EUKA</name>
<organism evidence="1">
    <name type="scientific">Spongospora subterranea</name>
    <dbReference type="NCBI Taxonomy" id="70186"/>
    <lineage>
        <taxon>Eukaryota</taxon>
        <taxon>Sar</taxon>
        <taxon>Rhizaria</taxon>
        <taxon>Endomyxa</taxon>
        <taxon>Phytomyxea</taxon>
        <taxon>Plasmodiophorida</taxon>
        <taxon>Plasmodiophoridae</taxon>
        <taxon>Spongospora</taxon>
    </lineage>
</organism>
<sequence>MKVFECDKTIVEPALKTLYRDHTHARVHVRVAGYRTCDFAAQTNSNVADFVASTTSLSRGLQLQTTALKRAVVKMYVLDIDIPVHVVSEYHFDLLIRVLFPANMILNGTKCSTSNHITCLCRWQMIPVIIQLILQD</sequence>
<dbReference type="AlphaFoldDB" id="A0A0H5QII7"/>
<proteinExistence type="predicted"/>
<dbReference type="EMBL" id="HACM01001443">
    <property type="protein sequence ID" value="CRZ01885.1"/>
    <property type="molecule type" value="Transcribed_RNA"/>
</dbReference>
<evidence type="ECO:0000313" key="1">
    <source>
        <dbReference type="EMBL" id="CRZ01885.1"/>
    </source>
</evidence>
<reference evidence="1" key="1">
    <citation type="submission" date="2015-04" db="EMBL/GenBank/DDBJ databases">
        <title>The genome sequence of the plant pathogenic Rhizarian Plasmodiophora brassicae reveals insights in its biotrophic life cycle and the origin of chitin synthesis.</title>
        <authorList>
            <person name="Schwelm A."/>
            <person name="Fogelqvist J."/>
            <person name="Knaust A."/>
            <person name="Julke S."/>
            <person name="Lilja T."/>
            <person name="Dhandapani V."/>
            <person name="Bonilla-Rosso G."/>
            <person name="Karlsson M."/>
            <person name="Shevchenko A."/>
            <person name="Choi S.R."/>
            <person name="Kim H.G."/>
            <person name="Park J.Y."/>
            <person name="Lim Y.P."/>
            <person name="Ludwig-Muller J."/>
            <person name="Dixelius C."/>
        </authorList>
    </citation>
    <scope>NUCLEOTIDE SEQUENCE</scope>
    <source>
        <tissue evidence="1">Potato root galls</tissue>
    </source>
</reference>
<protein>
    <submittedName>
        <fullName evidence="1">Uncharacterized protein</fullName>
    </submittedName>
</protein>